<proteinExistence type="predicted"/>
<feature type="compositionally biased region" description="Polar residues" evidence="1">
    <location>
        <begin position="408"/>
        <end position="418"/>
    </location>
</feature>
<evidence type="ECO:0000313" key="3">
    <source>
        <dbReference type="Proteomes" id="UP000285146"/>
    </source>
</evidence>
<sequence length="450" mass="50976">MAYFEKGIDPDLYFMAHPDHIWPAWKFDMDMFDMFNTLPQQFNKMTIPILDSDAFGHDLRDVSRQAQDRPEFLRLLQERMELRRDELLKLMSRSLAMIGGNPKALDEHPRALEDAMHIYHFKSFDTYVRYFAGYLINEDSPETNSHAPVVRHQDQHPSPRLATSISPAPSNAGDAAFSDRAPSPSASISNPSPRQGSTKPPQTQDSPSRVPIHRRRNQTTARSSGRIHKAGLGERSDLRRSSRLEQKRESKERRDYIEPPHTHIGDTGKRKRAQEETSREQPSAKKRKTGYTASTITEQKRKRAQESEIPGAQPSAKKRKTGSIASAISEQKRKKAKESEIPGAQPSAKKRKTGSIASAISEQRRKRGQEFDITGAQPSAKRKTGHTASTISEHTSEGATGEDYSRQPRITNATGQLRTQKRKSGSDDADVRPQTSQRQRLEYQTKRRKC</sequence>
<feature type="region of interest" description="Disordered" evidence="1">
    <location>
        <begin position="143"/>
        <end position="450"/>
    </location>
</feature>
<comment type="caution">
    <text evidence="2">The sequence shown here is derived from an EMBL/GenBank/DDBJ whole genome shotgun (WGS) entry which is preliminary data.</text>
</comment>
<evidence type="ECO:0000313" key="2">
    <source>
        <dbReference type="EMBL" id="ROW13818.1"/>
    </source>
</evidence>
<dbReference type="AlphaFoldDB" id="A0A423XCP2"/>
<feature type="compositionally biased region" description="Basic and acidic residues" evidence="1">
    <location>
        <begin position="231"/>
        <end position="283"/>
    </location>
</feature>
<feature type="compositionally biased region" description="Polar residues" evidence="1">
    <location>
        <begin position="194"/>
        <end position="207"/>
    </location>
</feature>
<accession>A0A423XCP2</accession>
<dbReference type="OrthoDB" id="4366798at2759"/>
<feature type="compositionally biased region" description="Basic and acidic residues" evidence="1">
    <location>
        <begin position="439"/>
        <end position="450"/>
    </location>
</feature>
<protein>
    <submittedName>
        <fullName evidence="2">Uncharacterized protein</fullName>
    </submittedName>
</protein>
<dbReference type="Proteomes" id="UP000285146">
    <property type="component" value="Unassembled WGS sequence"/>
</dbReference>
<dbReference type="InParanoid" id="A0A423XCP2"/>
<reference evidence="2 3" key="1">
    <citation type="submission" date="2015-09" db="EMBL/GenBank/DDBJ databases">
        <title>Host preference determinants of Valsa canker pathogens revealed by comparative genomics.</title>
        <authorList>
            <person name="Yin Z."/>
            <person name="Huang L."/>
        </authorList>
    </citation>
    <scope>NUCLEOTIDE SEQUENCE [LARGE SCALE GENOMIC DNA]</scope>
    <source>
        <strain evidence="2 3">SXYLt</strain>
    </source>
</reference>
<name>A0A423XCP2_9PEZI</name>
<keyword evidence="3" id="KW-1185">Reference proteome</keyword>
<evidence type="ECO:0000256" key="1">
    <source>
        <dbReference type="SAM" id="MobiDB-lite"/>
    </source>
</evidence>
<gene>
    <name evidence="2" type="ORF">VPNG_03540</name>
</gene>
<dbReference type="EMBL" id="LKEB01000017">
    <property type="protein sequence ID" value="ROW13818.1"/>
    <property type="molecule type" value="Genomic_DNA"/>
</dbReference>
<organism evidence="2 3">
    <name type="scientific">Cytospora leucostoma</name>
    <dbReference type="NCBI Taxonomy" id="1230097"/>
    <lineage>
        <taxon>Eukaryota</taxon>
        <taxon>Fungi</taxon>
        <taxon>Dikarya</taxon>
        <taxon>Ascomycota</taxon>
        <taxon>Pezizomycotina</taxon>
        <taxon>Sordariomycetes</taxon>
        <taxon>Sordariomycetidae</taxon>
        <taxon>Diaporthales</taxon>
        <taxon>Cytosporaceae</taxon>
        <taxon>Cytospora</taxon>
    </lineage>
</organism>
<feature type="compositionally biased region" description="Low complexity" evidence="1">
    <location>
        <begin position="181"/>
        <end position="193"/>
    </location>
</feature>